<keyword evidence="1" id="KW-0472">Membrane</keyword>
<gene>
    <name evidence="2" type="ORF">ICL07_12160</name>
</gene>
<comment type="caution">
    <text evidence="2">The sequence shown here is derived from an EMBL/GenBank/DDBJ whole genome shotgun (WGS) entry which is preliminary data.</text>
</comment>
<name>A0ABR7TQ36_9BACT</name>
<keyword evidence="3" id="KW-1185">Reference proteome</keyword>
<organism evidence="2 3">
    <name type="scientific">Chitinophaga qingshengii</name>
    <dbReference type="NCBI Taxonomy" id="1569794"/>
    <lineage>
        <taxon>Bacteria</taxon>
        <taxon>Pseudomonadati</taxon>
        <taxon>Bacteroidota</taxon>
        <taxon>Chitinophagia</taxon>
        <taxon>Chitinophagales</taxon>
        <taxon>Chitinophagaceae</taxon>
        <taxon>Chitinophaga</taxon>
    </lineage>
</organism>
<proteinExistence type="predicted"/>
<keyword evidence="1" id="KW-0812">Transmembrane</keyword>
<dbReference type="EMBL" id="JACVFC010000001">
    <property type="protein sequence ID" value="MBC9931134.1"/>
    <property type="molecule type" value="Genomic_DNA"/>
</dbReference>
<evidence type="ECO:0000313" key="2">
    <source>
        <dbReference type="EMBL" id="MBC9931134.1"/>
    </source>
</evidence>
<keyword evidence="1" id="KW-1133">Transmembrane helix</keyword>
<feature type="transmembrane region" description="Helical" evidence="1">
    <location>
        <begin position="140"/>
        <end position="161"/>
    </location>
</feature>
<dbReference type="Proteomes" id="UP000659124">
    <property type="component" value="Unassembled WGS sequence"/>
</dbReference>
<dbReference type="RefSeq" id="WP_188088169.1">
    <property type="nucleotide sequence ID" value="NZ_JACVFC010000001.1"/>
</dbReference>
<evidence type="ECO:0000256" key="1">
    <source>
        <dbReference type="SAM" id="Phobius"/>
    </source>
</evidence>
<reference evidence="2 3" key="1">
    <citation type="submission" date="2020-09" db="EMBL/GenBank/DDBJ databases">
        <title>Genome sequences of type strains of Chitinophaga qingshengii and Chitinophaga varians.</title>
        <authorList>
            <person name="Kittiwongwattana C."/>
        </authorList>
    </citation>
    <scope>NUCLEOTIDE SEQUENCE [LARGE SCALE GENOMIC DNA]</scope>
    <source>
        <strain evidence="2 3">JCM 30026</strain>
    </source>
</reference>
<sequence length="238" mass="26525">MNKHENISNELKQLVPDAQWPADAPFTVPAGYFDRLPDAVLQQVHLLQPDRSEPLLPDHPFSVPAGYFEGLPQTILQRIHQEAKNPIQAELEALSPLLAAMPREVPFTVPAGYFGSLTALPSAPIAPTLHVVHRNPIRKWLKYAVAACLITFAGTTALLFIQKDSSVSLERQLERIDNQDIEYYLQNHTDAFDNDYAGFADVAAPETLQQELNDQIPPAAIEQYLQQSSLSKEVLPNQ</sequence>
<accession>A0ABR7TQ36</accession>
<protein>
    <submittedName>
        <fullName evidence="2">Uncharacterized protein</fullName>
    </submittedName>
</protein>
<evidence type="ECO:0000313" key="3">
    <source>
        <dbReference type="Proteomes" id="UP000659124"/>
    </source>
</evidence>